<keyword evidence="3" id="KW-1185">Reference proteome</keyword>
<protein>
    <submittedName>
        <fullName evidence="2">Uncharacterized protein</fullName>
    </submittedName>
</protein>
<gene>
    <name evidence="2" type="ORF">PAN31117_03480</name>
</gene>
<dbReference type="AlphaFoldDB" id="A0A5E5A8A8"/>
<feature type="region of interest" description="Disordered" evidence="1">
    <location>
        <begin position="1"/>
        <end position="63"/>
    </location>
</feature>
<feature type="compositionally biased region" description="Acidic residues" evidence="1">
    <location>
        <begin position="54"/>
        <end position="63"/>
    </location>
</feature>
<sequence>MNTIEGVSTISPTPADDGNAPTPMSLAERVRGVQGAPQGQPPVPDIDSPVPEPSPDDDKDEELSDIWRALFVRQLWLASFEGSQERYEEIGDV</sequence>
<evidence type="ECO:0000313" key="3">
    <source>
        <dbReference type="Proteomes" id="UP000383122"/>
    </source>
</evidence>
<evidence type="ECO:0000256" key="1">
    <source>
        <dbReference type="SAM" id="MobiDB-lite"/>
    </source>
</evidence>
<proteinExistence type="predicted"/>
<reference evidence="2 3" key="1">
    <citation type="submission" date="2019-08" db="EMBL/GenBank/DDBJ databases">
        <authorList>
            <person name="Peeters C."/>
        </authorList>
    </citation>
    <scope>NUCLEOTIDE SEQUENCE [LARGE SCALE GENOMIC DNA]</scope>
    <source>
        <strain evidence="2 3">LMG 31117</strain>
    </source>
</reference>
<feature type="compositionally biased region" description="Polar residues" evidence="1">
    <location>
        <begin position="1"/>
        <end position="12"/>
    </location>
</feature>
<name>A0A5E5A8A8_9BURK</name>
<organism evidence="2 3">
    <name type="scientific">Pandoraea anapnoica</name>
    <dbReference type="NCBI Taxonomy" id="2508301"/>
    <lineage>
        <taxon>Bacteria</taxon>
        <taxon>Pseudomonadati</taxon>
        <taxon>Pseudomonadota</taxon>
        <taxon>Betaproteobacteria</taxon>
        <taxon>Burkholderiales</taxon>
        <taxon>Burkholderiaceae</taxon>
        <taxon>Pandoraea</taxon>
    </lineage>
</organism>
<accession>A0A5E5A8A8</accession>
<dbReference type="EMBL" id="CABPSP010000010">
    <property type="protein sequence ID" value="VVE69839.1"/>
    <property type="molecule type" value="Genomic_DNA"/>
</dbReference>
<evidence type="ECO:0000313" key="2">
    <source>
        <dbReference type="EMBL" id="VVE69839.1"/>
    </source>
</evidence>
<dbReference type="Proteomes" id="UP000383122">
    <property type="component" value="Unassembled WGS sequence"/>
</dbReference>
<dbReference type="RefSeq" id="WP_150739275.1">
    <property type="nucleotide sequence ID" value="NZ_CABPSP010000010.1"/>
</dbReference>